<evidence type="ECO:0000313" key="2">
    <source>
        <dbReference type="EMBL" id="KAG7300205.1"/>
    </source>
</evidence>
<evidence type="ECO:0000313" key="3">
    <source>
        <dbReference type="Proteomes" id="UP000823941"/>
    </source>
</evidence>
<name>A0ABQ7Q4N2_PLUXY</name>
<proteinExistence type="predicted"/>
<evidence type="ECO:0000256" key="1">
    <source>
        <dbReference type="SAM" id="SignalP"/>
    </source>
</evidence>
<reference evidence="2 3" key="1">
    <citation type="submission" date="2021-06" db="EMBL/GenBank/DDBJ databases">
        <title>A haploid diamondback moth (Plutella xylostella L.) genome assembly resolves 31 chromosomes and identifies a diamide resistance mutation.</title>
        <authorList>
            <person name="Ward C.M."/>
            <person name="Perry K.D."/>
            <person name="Baker G."/>
            <person name="Powis K."/>
            <person name="Heckel D.G."/>
            <person name="Baxter S.W."/>
        </authorList>
    </citation>
    <scope>NUCLEOTIDE SEQUENCE [LARGE SCALE GENOMIC DNA]</scope>
    <source>
        <strain evidence="2 3">LV</strain>
        <tissue evidence="2">Single pupa</tissue>
    </source>
</reference>
<protein>
    <submittedName>
        <fullName evidence="2">Uncharacterized protein</fullName>
    </submittedName>
</protein>
<keyword evidence="3" id="KW-1185">Reference proteome</keyword>
<gene>
    <name evidence="2" type="ORF">JYU34_015760</name>
</gene>
<organism evidence="2 3">
    <name type="scientific">Plutella xylostella</name>
    <name type="common">Diamondback moth</name>
    <name type="synonym">Plutella maculipennis</name>
    <dbReference type="NCBI Taxonomy" id="51655"/>
    <lineage>
        <taxon>Eukaryota</taxon>
        <taxon>Metazoa</taxon>
        <taxon>Ecdysozoa</taxon>
        <taxon>Arthropoda</taxon>
        <taxon>Hexapoda</taxon>
        <taxon>Insecta</taxon>
        <taxon>Pterygota</taxon>
        <taxon>Neoptera</taxon>
        <taxon>Endopterygota</taxon>
        <taxon>Lepidoptera</taxon>
        <taxon>Glossata</taxon>
        <taxon>Ditrysia</taxon>
        <taxon>Yponomeutoidea</taxon>
        <taxon>Plutellidae</taxon>
        <taxon>Plutella</taxon>
    </lineage>
</organism>
<accession>A0ABQ7Q4N2</accession>
<comment type="caution">
    <text evidence="2">The sequence shown here is derived from an EMBL/GenBank/DDBJ whole genome shotgun (WGS) entry which is preliminary data.</text>
</comment>
<feature type="signal peptide" evidence="1">
    <location>
        <begin position="1"/>
        <end position="19"/>
    </location>
</feature>
<feature type="chain" id="PRO_5045513403" evidence="1">
    <location>
        <begin position="20"/>
        <end position="285"/>
    </location>
</feature>
<dbReference type="Proteomes" id="UP000823941">
    <property type="component" value="Chromosome 21"/>
</dbReference>
<sequence length="285" mass="32829">MKLMSSLLFGVLLAASALALRGHSGNRYFYSTRQLIESREKQKTMLMNTNGGALIHKTFPLESEEIGPSNCQQCSQCINLAVLAINKTTHVAPHTTRKPFEETLRQDMLAGPRRHVKSWRRPKRFIDPNNMPSRFNIKLDNARERLRNSRSRKAITVTKYKKNGRVVALKIKEIHRQAVNDPTDLYGGKTCRVYVVKDSFDCQAADGPYFLKSELTGEKMHPRLQYEALQDLVDKINKQTSNILRKRDVNSHSDVNSQSDVNFFNNYYERKSLVRKNIFNNRSIP</sequence>
<keyword evidence="1" id="KW-0732">Signal</keyword>
<dbReference type="EMBL" id="JAHIBW010000021">
    <property type="protein sequence ID" value="KAG7300205.1"/>
    <property type="molecule type" value="Genomic_DNA"/>
</dbReference>